<protein>
    <recommendedName>
        <fullName evidence="2">Antitoxin FitA-like ribbon-helix-helix domain-containing protein</fullName>
    </recommendedName>
</protein>
<feature type="domain" description="Antitoxin FitA-like ribbon-helix-helix" evidence="2">
    <location>
        <begin position="11"/>
        <end position="46"/>
    </location>
</feature>
<dbReference type="EMBL" id="RZNZ01000012">
    <property type="protein sequence ID" value="KAA8819059.1"/>
    <property type="molecule type" value="Genomic_DNA"/>
</dbReference>
<evidence type="ECO:0000313" key="4">
    <source>
        <dbReference type="EMBL" id="KAA8822177.1"/>
    </source>
</evidence>
<dbReference type="Proteomes" id="UP000374630">
    <property type="component" value="Unassembled WGS sequence"/>
</dbReference>
<dbReference type="InterPro" id="IPR013321">
    <property type="entry name" value="Arc_rbn_hlx_hlx"/>
</dbReference>
<dbReference type="Proteomes" id="UP000345527">
    <property type="component" value="Unassembled WGS sequence"/>
</dbReference>
<comment type="caution">
    <text evidence="4">The sequence shown here is derived from an EMBL/GenBank/DDBJ whole genome shotgun (WGS) entry which is preliminary data.</text>
</comment>
<gene>
    <name evidence="4" type="ORF">EM848_09610</name>
    <name evidence="3" type="ORF">EMO90_08940</name>
</gene>
<dbReference type="OrthoDB" id="3238326at2"/>
<dbReference type="InterPro" id="IPR053853">
    <property type="entry name" value="FitA-like_RHH"/>
</dbReference>
<sequence length="96" mass="10779">MTTKPAEKGNTITIRKMSDENIAALKQAAAENNRSMEAQARSVLEDYLAQYVSRRILSNADLVQEMWKLLDGEGLGPDEDLVPPRDKYMRPVDLGE</sequence>
<evidence type="ECO:0000313" key="5">
    <source>
        <dbReference type="Proteomes" id="UP000345527"/>
    </source>
</evidence>
<feature type="region of interest" description="Disordered" evidence="1">
    <location>
        <begin position="73"/>
        <end position="96"/>
    </location>
</feature>
<dbReference type="SUPFAM" id="SSF47598">
    <property type="entry name" value="Ribbon-helix-helix"/>
    <property type="match status" value="1"/>
</dbReference>
<dbReference type="GO" id="GO:0006355">
    <property type="term" value="P:regulation of DNA-templated transcription"/>
    <property type="evidence" value="ECO:0007669"/>
    <property type="project" value="InterPro"/>
</dbReference>
<accession>A0A5J5DZ44</accession>
<dbReference type="Gene3D" id="1.10.1220.10">
    <property type="entry name" value="Met repressor-like"/>
    <property type="match status" value="1"/>
</dbReference>
<evidence type="ECO:0000313" key="3">
    <source>
        <dbReference type="EMBL" id="KAA8819059.1"/>
    </source>
</evidence>
<organism evidence="4 5">
    <name type="scientific">Bifidobacterium vespertilionis</name>
    <dbReference type="NCBI Taxonomy" id="2562524"/>
    <lineage>
        <taxon>Bacteria</taxon>
        <taxon>Bacillati</taxon>
        <taxon>Actinomycetota</taxon>
        <taxon>Actinomycetes</taxon>
        <taxon>Bifidobacteriales</taxon>
        <taxon>Bifidobacteriaceae</taxon>
        <taxon>Bifidobacterium</taxon>
    </lineage>
</organism>
<dbReference type="InterPro" id="IPR010985">
    <property type="entry name" value="Ribbon_hlx_hlx"/>
</dbReference>
<dbReference type="Pfam" id="PF22513">
    <property type="entry name" value="FitA-like_RHH"/>
    <property type="match status" value="1"/>
</dbReference>
<dbReference type="EMBL" id="RZOA01000021">
    <property type="protein sequence ID" value="KAA8822177.1"/>
    <property type="molecule type" value="Genomic_DNA"/>
</dbReference>
<name>A0A5J5DZ44_9BIFI</name>
<dbReference type="RefSeq" id="WP_150354704.1">
    <property type="nucleotide sequence ID" value="NZ_RZNZ01000012.1"/>
</dbReference>
<evidence type="ECO:0000259" key="2">
    <source>
        <dbReference type="Pfam" id="PF22513"/>
    </source>
</evidence>
<proteinExistence type="predicted"/>
<evidence type="ECO:0000256" key="1">
    <source>
        <dbReference type="SAM" id="MobiDB-lite"/>
    </source>
</evidence>
<dbReference type="AlphaFoldDB" id="A0A5J5DZ44"/>
<reference evidence="5 6" key="1">
    <citation type="journal article" date="2019" name="Syst. Appl. Microbiol.">
        <title>Characterization of Bifidobacterium species in feaces of the Egyptian fruit bat: Description of B. vespertilionis sp. nov. and B. rousetti sp. nov.</title>
        <authorList>
            <person name="Modesto M."/>
            <person name="Satti M."/>
            <person name="Watanabe K."/>
            <person name="Puglisi E."/>
            <person name="Morelli L."/>
            <person name="Huang C.-H."/>
            <person name="Liou J.-S."/>
            <person name="Miyashita M."/>
            <person name="Tamura T."/>
            <person name="Saito S."/>
            <person name="Mori K."/>
            <person name="Huang L."/>
            <person name="Sciavilla P."/>
            <person name="Sandri C."/>
            <person name="Spiezio C."/>
            <person name="Vitali F."/>
            <person name="Cavalieri D."/>
            <person name="Perpetuini G."/>
            <person name="Tofalo R."/>
            <person name="Bonetti A."/>
            <person name="Arita M."/>
            <person name="Mattarelli P."/>
        </authorList>
    </citation>
    <scope>NUCLEOTIDE SEQUENCE [LARGE SCALE GENOMIC DNA]</scope>
    <source>
        <strain evidence="3 6">RST16</strain>
        <strain evidence="4 5">RST8</strain>
    </source>
</reference>
<keyword evidence="6" id="KW-1185">Reference proteome</keyword>
<evidence type="ECO:0000313" key="6">
    <source>
        <dbReference type="Proteomes" id="UP000374630"/>
    </source>
</evidence>